<dbReference type="Pfam" id="PF25183">
    <property type="entry name" value="OMP_b-brl_4"/>
    <property type="match status" value="1"/>
</dbReference>
<keyword evidence="2 7" id="KW-0813">Transport</keyword>
<sequence length="967" mass="108078">MKTSSAWLKRSALTLALATAGVASIPAYGQIEGATLRGKLSAPAAPQGKQVTAKDSKRGYVSKTTTRKDGSYVFVGLKPGTYEVSVDGQTETITLRVGQTAKLNFGLDEQAPDSVERITVSGSRIQNFTGGEVGTNITPELMKRLPQNNRNFLAFADLAPGVQVNTGADGSVSLRGGAQHQRNVNVFLDGVSQKDYVLKGGVTGQDSSRGNPFPQSAIGEYKVITQNYKAEYDQVGSTAITAVSRSGTNEFEGEVFVDYTDEGLREAEPNEVNGKSPSMIRHTGVTLAGPILKDKVHFLAAFERKTIDQPFDVNGGNGIDFVSVPSEYAQQLGRFTSGFEEDLFFGKLDWRISQDQALELSAKIRDESDVSGFGGASVMSYGVNREVEDNRYHLKHTFTQDAWQNEFRMTYEDSSWSPRPVSLEPGIVLQTAAQESILNLGGGRDFQDKGQKGWGIQNDFTWLDLQWHGYHVIKAGFKYKDIELRTLQQQPYNPQYYYNVEFNGPGAFDVVQPYRVEWGVPATGSVGGAVVADTRQFGIYLQDDWEVTDRLTLNIGVRWDYEEFPSYKDFETPPDLVEALRDWPNIENANYAIEDYISTGSERDYFTGAWQPRLGFSYIMDDAENHMLFGGYGRSYDRNQFDFLQLEQSAGSFAAVSYLFEGDAANPCDSASPSCLAWDPSYLTQQGLDGLISNIDVKGERFLLKNDMEVPYSDQFSIGVRSFWGDWNSELSIAHIKSKNGFNWVLGNRREDGSFFEPGTDWGSPWGFGVPGWGNLLLAENDGQTRANNVYFKLNRGFKDGWSVNLAYTFTDAEENRIYNEVFALDYETVDDYGWSDASGVSDHRVVITGSYDLPWNIIATGKFTWSSPRTYQNLVCADDSCSYQRTQPEDSDYHRFDLALSKDFATDYIMNGSTFWVRFDVQNLFNATNYRDFYLDPNQDNFEQANLNSSTEGGKRQLKLSAGWQF</sequence>
<dbReference type="InterPro" id="IPR039426">
    <property type="entry name" value="TonB-dep_rcpt-like"/>
</dbReference>
<feature type="signal peptide" evidence="8">
    <location>
        <begin position="1"/>
        <end position="29"/>
    </location>
</feature>
<gene>
    <name evidence="10" type="ORF">D0Y50_18740</name>
</gene>
<accession>A0A346NRQ4</accession>
<dbReference type="KEGG" id="salm:D0Y50_18740"/>
<name>A0A346NRQ4_9ALTE</name>
<dbReference type="GO" id="GO:0030246">
    <property type="term" value="F:carbohydrate binding"/>
    <property type="evidence" value="ECO:0007669"/>
    <property type="project" value="InterPro"/>
</dbReference>
<dbReference type="InterPro" id="IPR037066">
    <property type="entry name" value="Plug_dom_sf"/>
</dbReference>
<keyword evidence="4 7" id="KW-0812">Transmembrane</keyword>
<evidence type="ECO:0000256" key="6">
    <source>
        <dbReference type="ARBA" id="ARBA00023237"/>
    </source>
</evidence>
<evidence type="ECO:0000256" key="3">
    <source>
        <dbReference type="ARBA" id="ARBA00022452"/>
    </source>
</evidence>
<evidence type="ECO:0000256" key="4">
    <source>
        <dbReference type="ARBA" id="ARBA00022692"/>
    </source>
</evidence>
<dbReference type="GO" id="GO:0044718">
    <property type="term" value="P:siderophore transmembrane transport"/>
    <property type="evidence" value="ECO:0007669"/>
    <property type="project" value="TreeGrafter"/>
</dbReference>
<dbReference type="PANTHER" id="PTHR30069">
    <property type="entry name" value="TONB-DEPENDENT OUTER MEMBRANE RECEPTOR"/>
    <property type="match status" value="1"/>
</dbReference>
<dbReference type="Pfam" id="PF13620">
    <property type="entry name" value="CarboxypepD_reg"/>
    <property type="match status" value="1"/>
</dbReference>
<dbReference type="GO" id="GO:0015344">
    <property type="term" value="F:siderophore uptake transmembrane transporter activity"/>
    <property type="evidence" value="ECO:0007669"/>
    <property type="project" value="TreeGrafter"/>
</dbReference>
<dbReference type="PANTHER" id="PTHR30069:SF46">
    <property type="entry name" value="OAR PROTEIN"/>
    <property type="match status" value="1"/>
</dbReference>
<dbReference type="OrthoDB" id="9768147at2"/>
<evidence type="ECO:0000256" key="1">
    <source>
        <dbReference type="ARBA" id="ARBA00004571"/>
    </source>
</evidence>
<evidence type="ECO:0000259" key="9">
    <source>
        <dbReference type="Pfam" id="PF25183"/>
    </source>
</evidence>
<dbReference type="EMBL" id="CP031769">
    <property type="protein sequence ID" value="AXR08211.1"/>
    <property type="molecule type" value="Genomic_DNA"/>
</dbReference>
<dbReference type="PROSITE" id="PS52016">
    <property type="entry name" value="TONB_DEPENDENT_REC_3"/>
    <property type="match status" value="1"/>
</dbReference>
<dbReference type="Proteomes" id="UP000262073">
    <property type="component" value="Chromosome"/>
</dbReference>
<dbReference type="SUPFAM" id="SSF49452">
    <property type="entry name" value="Starch-binding domain-like"/>
    <property type="match status" value="1"/>
</dbReference>
<keyword evidence="5 7" id="KW-0472">Membrane</keyword>
<organism evidence="10 11">
    <name type="scientific">Salinimonas sediminis</name>
    <dbReference type="NCBI Taxonomy" id="2303538"/>
    <lineage>
        <taxon>Bacteria</taxon>
        <taxon>Pseudomonadati</taxon>
        <taxon>Pseudomonadota</taxon>
        <taxon>Gammaproteobacteria</taxon>
        <taxon>Alteromonadales</taxon>
        <taxon>Alteromonadaceae</taxon>
        <taxon>Alteromonas/Salinimonas group</taxon>
        <taxon>Salinimonas</taxon>
    </lineage>
</organism>
<dbReference type="AlphaFoldDB" id="A0A346NRQ4"/>
<evidence type="ECO:0000256" key="8">
    <source>
        <dbReference type="SAM" id="SignalP"/>
    </source>
</evidence>
<dbReference type="InterPro" id="IPR013784">
    <property type="entry name" value="Carb-bd-like_fold"/>
</dbReference>
<feature type="domain" description="TonB-dependent transporter Oar-like beta-barrel" evidence="9">
    <location>
        <begin position="339"/>
        <end position="856"/>
    </location>
</feature>
<dbReference type="InterPro" id="IPR057601">
    <property type="entry name" value="Oar-like_b-barrel"/>
</dbReference>
<keyword evidence="6 7" id="KW-0998">Cell outer membrane</keyword>
<evidence type="ECO:0000256" key="2">
    <source>
        <dbReference type="ARBA" id="ARBA00022448"/>
    </source>
</evidence>
<proteinExistence type="inferred from homology"/>
<evidence type="ECO:0000256" key="5">
    <source>
        <dbReference type="ARBA" id="ARBA00023136"/>
    </source>
</evidence>
<dbReference type="SUPFAM" id="SSF56935">
    <property type="entry name" value="Porins"/>
    <property type="match status" value="1"/>
</dbReference>
<keyword evidence="11" id="KW-1185">Reference proteome</keyword>
<keyword evidence="3 7" id="KW-1134">Transmembrane beta strand</keyword>
<evidence type="ECO:0000313" key="11">
    <source>
        <dbReference type="Proteomes" id="UP000262073"/>
    </source>
</evidence>
<evidence type="ECO:0000256" key="7">
    <source>
        <dbReference type="PROSITE-ProRule" id="PRU01360"/>
    </source>
</evidence>
<dbReference type="Gene3D" id="2.40.170.20">
    <property type="entry name" value="TonB-dependent receptor, beta-barrel domain"/>
    <property type="match status" value="1"/>
</dbReference>
<dbReference type="GO" id="GO:0009279">
    <property type="term" value="C:cell outer membrane"/>
    <property type="evidence" value="ECO:0007669"/>
    <property type="project" value="UniProtKB-SubCell"/>
</dbReference>
<evidence type="ECO:0000313" key="10">
    <source>
        <dbReference type="EMBL" id="AXR08211.1"/>
    </source>
</evidence>
<dbReference type="Gene3D" id="2.60.40.1120">
    <property type="entry name" value="Carboxypeptidase-like, regulatory domain"/>
    <property type="match status" value="1"/>
</dbReference>
<feature type="chain" id="PRO_5016988915" evidence="8">
    <location>
        <begin position="30"/>
        <end position="967"/>
    </location>
</feature>
<dbReference type="InterPro" id="IPR036942">
    <property type="entry name" value="Beta-barrel_TonB_sf"/>
</dbReference>
<comment type="subcellular location">
    <subcellularLocation>
        <location evidence="1 7">Cell outer membrane</location>
        <topology evidence="1 7">Multi-pass membrane protein</topology>
    </subcellularLocation>
</comment>
<protein>
    <submittedName>
        <fullName evidence="10">TonB-dependent receptor</fullName>
    </submittedName>
</protein>
<comment type="similarity">
    <text evidence="7">Belongs to the TonB-dependent receptor family.</text>
</comment>
<keyword evidence="10" id="KW-0675">Receptor</keyword>
<reference evidence="10 11" key="1">
    <citation type="submission" date="2018-08" db="EMBL/GenBank/DDBJ databases">
        <title>Salinimonas sediminis sp. nov., a piezophilic bacterium isolated from a deep-sea sediment sample from the New Britain Trench.</title>
        <authorList>
            <person name="Cao J."/>
        </authorList>
    </citation>
    <scope>NUCLEOTIDE SEQUENCE [LARGE SCALE GENOMIC DNA]</scope>
    <source>
        <strain evidence="10 11">N102</strain>
    </source>
</reference>
<dbReference type="RefSeq" id="WP_108568688.1">
    <property type="nucleotide sequence ID" value="NZ_CP031769.1"/>
</dbReference>
<keyword evidence="8" id="KW-0732">Signal</keyword>
<dbReference type="Gene3D" id="2.170.130.10">
    <property type="entry name" value="TonB-dependent receptor, plug domain"/>
    <property type="match status" value="1"/>
</dbReference>